<proteinExistence type="inferred from homology"/>
<gene>
    <name evidence="9" type="ORF">B5F15_01600</name>
</gene>
<dbReference type="InterPro" id="IPR011606">
    <property type="entry name" value="Brnchd-chn_aa_trnsp_permease"/>
</dbReference>
<dbReference type="STRING" id="501571.GCA_900143195_01474"/>
<feature type="transmembrane region" description="Helical" evidence="8">
    <location>
        <begin position="42"/>
        <end position="63"/>
    </location>
</feature>
<evidence type="ECO:0000256" key="7">
    <source>
        <dbReference type="ARBA" id="ARBA00023136"/>
    </source>
</evidence>
<evidence type="ECO:0000313" key="10">
    <source>
        <dbReference type="Proteomes" id="UP000195326"/>
    </source>
</evidence>
<feature type="transmembrane region" description="Helical" evidence="8">
    <location>
        <begin position="197"/>
        <end position="219"/>
    </location>
</feature>
<comment type="similarity">
    <text evidence="2">Belongs to the AzlC family.</text>
</comment>
<dbReference type="EMBL" id="NFKL01000002">
    <property type="protein sequence ID" value="OUP60425.1"/>
    <property type="molecule type" value="Genomic_DNA"/>
</dbReference>
<evidence type="ECO:0000256" key="4">
    <source>
        <dbReference type="ARBA" id="ARBA00022475"/>
    </source>
</evidence>
<accession>A0A1Y4LUW4</accession>
<evidence type="ECO:0000256" key="6">
    <source>
        <dbReference type="ARBA" id="ARBA00022989"/>
    </source>
</evidence>
<dbReference type="RefSeq" id="WP_087414149.1">
    <property type="nucleotide sequence ID" value="NZ_NFKL01000002.1"/>
</dbReference>
<dbReference type="Proteomes" id="UP000195326">
    <property type="component" value="Unassembled WGS sequence"/>
</dbReference>
<evidence type="ECO:0000313" key="9">
    <source>
        <dbReference type="EMBL" id="OUP60425.1"/>
    </source>
</evidence>
<feature type="transmembrane region" description="Helical" evidence="8">
    <location>
        <begin position="70"/>
        <end position="89"/>
    </location>
</feature>
<dbReference type="GO" id="GO:0005886">
    <property type="term" value="C:plasma membrane"/>
    <property type="evidence" value="ECO:0007669"/>
    <property type="project" value="UniProtKB-SubCell"/>
</dbReference>
<evidence type="ECO:0000256" key="2">
    <source>
        <dbReference type="ARBA" id="ARBA00010735"/>
    </source>
</evidence>
<evidence type="ECO:0000256" key="3">
    <source>
        <dbReference type="ARBA" id="ARBA00022448"/>
    </source>
</evidence>
<dbReference type="PANTHER" id="PTHR34979">
    <property type="entry name" value="INNER MEMBRANE PROTEIN YGAZ"/>
    <property type="match status" value="1"/>
</dbReference>
<dbReference type="PANTHER" id="PTHR34979:SF1">
    <property type="entry name" value="INNER MEMBRANE PROTEIN YGAZ"/>
    <property type="match status" value="1"/>
</dbReference>
<feature type="transmembrane region" description="Helical" evidence="8">
    <location>
        <begin position="12"/>
        <end position="30"/>
    </location>
</feature>
<evidence type="ECO:0000256" key="8">
    <source>
        <dbReference type="SAM" id="Phobius"/>
    </source>
</evidence>
<keyword evidence="3" id="KW-0813">Transport</keyword>
<keyword evidence="6 8" id="KW-1133">Transmembrane helix</keyword>
<dbReference type="AlphaFoldDB" id="A0A1Y4LUW4"/>
<feature type="transmembrane region" description="Helical" evidence="8">
    <location>
        <begin position="160"/>
        <end position="177"/>
    </location>
</feature>
<name>A0A1Y4LUW4_9FIRM</name>
<comment type="subcellular location">
    <subcellularLocation>
        <location evidence="1">Cell membrane</location>
        <topology evidence="1">Multi-pass membrane protein</topology>
    </subcellularLocation>
</comment>
<keyword evidence="5 8" id="KW-0812">Transmembrane</keyword>
<protein>
    <submittedName>
        <fullName evidence="9">Branched-chain amino acid transporter AzlC</fullName>
    </submittedName>
</protein>
<keyword evidence="4" id="KW-1003">Cell membrane</keyword>
<keyword evidence="7 8" id="KW-0472">Membrane</keyword>
<organism evidence="9 10">
    <name type="scientific">Butyricicoccus pullicaecorum</name>
    <dbReference type="NCBI Taxonomy" id="501571"/>
    <lineage>
        <taxon>Bacteria</taxon>
        <taxon>Bacillati</taxon>
        <taxon>Bacillota</taxon>
        <taxon>Clostridia</taxon>
        <taxon>Eubacteriales</taxon>
        <taxon>Butyricicoccaceae</taxon>
        <taxon>Butyricicoccus</taxon>
    </lineage>
</organism>
<comment type="caution">
    <text evidence="9">The sequence shown here is derived from an EMBL/GenBank/DDBJ whole genome shotgun (WGS) entry which is preliminary data.</text>
</comment>
<reference evidence="10" key="1">
    <citation type="submission" date="2017-04" db="EMBL/GenBank/DDBJ databases">
        <title>Function of individual gut microbiota members based on whole genome sequencing of pure cultures obtained from chicken caecum.</title>
        <authorList>
            <person name="Medvecky M."/>
            <person name="Cejkova D."/>
            <person name="Polansky O."/>
            <person name="Karasova D."/>
            <person name="Kubasova T."/>
            <person name="Cizek A."/>
            <person name="Rychlik I."/>
        </authorList>
    </citation>
    <scope>NUCLEOTIDE SEQUENCE [LARGE SCALE GENOMIC DNA]</scope>
    <source>
        <strain evidence="10">An179</strain>
    </source>
</reference>
<dbReference type="Pfam" id="PF03591">
    <property type="entry name" value="AzlC"/>
    <property type="match status" value="1"/>
</dbReference>
<dbReference type="GO" id="GO:1903785">
    <property type="term" value="P:L-valine transmembrane transport"/>
    <property type="evidence" value="ECO:0007669"/>
    <property type="project" value="TreeGrafter"/>
</dbReference>
<evidence type="ECO:0000256" key="5">
    <source>
        <dbReference type="ARBA" id="ARBA00022692"/>
    </source>
</evidence>
<feature type="transmembrane region" description="Helical" evidence="8">
    <location>
        <begin position="127"/>
        <end position="153"/>
    </location>
</feature>
<sequence>MKRKAFRAALPHTIPICVGFLFLGMSYGFLMKSQGFSVIYPMLMSLFIFAGSMEFVTVSLLLSAFQPFHAFVLALMVNARHLFYGISMLEKFKNTGWKKFYLIFGMCDESFTINCTVEPPEGVDRGWFMFFVTLLNHLYWVGGATLGALLGCVIRFDTTGLEFVMTALFVVMFIGQWEQNPDHRPALTGLGCSLLCLLVFGASSFILPAMALIILCFTLTRPKTTRKEAAG</sequence>
<evidence type="ECO:0000256" key="1">
    <source>
        <dbReference type="ARBA" id="ARBA00004651"/>
    </source>
</evidence>